<reference evidence="1 2" key="1">
    <citation type="submission" date="2015-09" db="EMBL/GenBank/DDBJ databases">
        <authorList>
            <consortium name="Pathogen Informatics"/>
        </authorList>
    </citation>
    <scope>NUCLEOTIDE SEQUENCE [LARGE SCALE GENOMIC DNA]</scope>
    <source>
        <strain evidence="1 2">2789STDY5608854</strain>
    </source>
</reference>
<sequence>MVGMSLVNTSSPKLQVPQSRVAISGNSSVGWSRSSAVMPTAPPVEGIRITPGQASLMASSTTRNRSRSWVGVPSSSRTWTWMTAAPASKALLASRTISSTV</sequence>
<gene>
    <name evidence="1" type="ORF">ERS852411_02858</name>
</gene>
<name>A0A174LM83_FLAPL</name>
<accession>A0A174LM83</accession>
<dbReference type="Proteomes" id="UP000095746">
    <property type="component" value="Unassembled WGS sequence"/>
</dbReference>
<dbReference type="AlphaFoldDB" id="A0A174LM83"/>
<evidence type="ECO:0000313" key="1">
    <source>
        <dbReference type="EMBL" id="CUP22885.1"/>
    </source>
</evidence>
<organism evidence="1 2">
    <name type="scientific">Flavonifractor plautii</name>
    <name type="common">Fusobacterium plautii</name>
    <dbReference type="NCBI Taxonomy" id="292800"/>
    <lineage>
        <taxon>Bacteria</taxon>
        <taxon>Bacillati</taxon>
        <taxon>Bacillota</taxon>
        <taxon>Clostridia</taxon>
        <taxon>Eubacteriales</taxon>
        <taxon>Oscillospiraceae</taxon>
        <taxon>Flavonifractor</taxon>
    </lineage>
</organism>
<dbReference type="EMBL" id="CYZT01000290">
    <property type="protein sequence ID" value="CUP22885.1"/>
    <property type="molecule type" value="Genomic_DNA"/>
</dbReference>
<proteinExistence type="predicted"/>
<evidence type="ECO:0000313" key="2">
    <source>
        <dbReference type="Proteomes" id="UP000095746"/>
    </source>
</evidence>
<protein>
    <submittedName>
        <fullName evidence="1">Uncharacterized protein</fullName>
    </submittedName>
</protein>